<dbReference type="Gene3D" id="3.40.50.300">
    <property type="entry name" value="P-loop containing nucleotide triphosphate hydrolases"/>
    <property type="match status" value="2"/>
</dbReference>
<dbReference type="AlphaFoldDB" id="A0A1K2IUQ4"/>
<dbReference type="PANTHER" id="PTHR32182">
    <property type="entry name" value="DNA REPLICATION AND REPAIR PROTEIN RECF"/>
    <property type="match status" value="1"/>
</dbReference>
<keyword evidence="2" id="KW-1185">Reference proteome</keyword>
<dbReference type="Proteomes" id="UP000182034">
    <property type="component" value="Unassembled WGS sequence"/>
</dbReference>
<name>A0A1K2IUQ4_9FLAO</name>
<dbReference type="SUPFAM" id="SSF52540">
    <property type="entry name" value="P-loop containing nucleoside triphosphate hydrolases"/>
    <property type="match status" value="1"/>
</dbReference>
<organism evidence="1 2">
    <name type="scientific">Chryseobacterium limigenitum</name>
    <dbReference type="NCBI Taxonomy" id="1612149"/>
    <lineage>
        <taxon>Bacteria</taxon>
        <taxon>Pseudomonadati</taxon>
        <taxon>Bacteroidota</taxon>
        <taxon>Flavobacteriia</taxon>
        <taxon>Flavobacteriales</taxon>
        <taxon>Weeksellaceae</taxon>
        <taxon>Chryseobacterium group</taxon>
        <taxon>Chryseobacterium</taxon>
    </lineage>
</organism>
<dbReference type="RefSeq" id="WP_072411661.1">
    <property type="nucleotide sequence ID" value="NZ_FPKW01000016.1"/>
</dbReference>
<dbReference type="EMBL" id="FPKW01000016">
    <property type="protein sequence ID" value="SFZ96095.1"/>
    <property type="molecule type" value="Genomic_DNA"/>
</dbReference>
<gene>
    <name evidence="1" type="ORF">SAMN05216324_1164</name>
</gene>
<dbReference type="InterPro" id="IPR027417">
    <property type="entry name" value="P-loop_NTPase"/>
</dbReference>
<dbReference type="STRING" id="1612149.SAMN05216324_1164"/>
<evidence type="ECO:0000313" key="2">
    <source>
        <dbReference type="Proteomes" id="UP000182034"/>
    </source>
</evidence>
<dbReference type="PANTHER" id="PTHR32182:SF22">
    <property type="entry name" value="ATP-DEPENDENT ENDONUCLEASE, OLD FAMILY-RELATED"/>
    <property type="match status" value="1"/>
</dbReference>
<dbReference type="GO" id="GO:0006302">
    <property type="term" value="P:double-strand break repair"/>
    <property type="evidence" value="ECO:0007669"/>
    <property type="project" value="TreeGrafter"/>
</dbReference>
<sequence>MSFKLIAIRPLENCNPNFLKNLEIGNIYKFYNDYTFELDNDGKEIEKVDHNPSINENLYSRGDVKINVSAIVGKNGSGKSTLIDLLICAINNISFAYGFQVNFSGLDSEIKLEHIPKINVEFYFTDVDRCIKIIVCDNSIFVSKAKFGKNFTQLLIGTKEKKLQLFKKFIDDNFFHTQVLNYSLWAYNHHEMGYEKEKPGFWINHLFHKNDAYQIPIVLNPYREQGGIIAPSKEKELAESRLISNILQPHINAKRITDNLSAEKLKLKLLAVSDFQNQHLYRDDTKQGVKFKDIEINPKILELLFKKNGLILGNFTDEKWNVVKVYLNCKIAKIATKYKEYIDYFDRNKRKFHDDKIKKLVDDLYKDSTHITLKLRQVFNFLKYSEELNINLKSTNIFTASYSKLITALQVNHTNLNVAELIPPPIFRIEILLNSKSKNKNIPFKSLSSGERQMIYILNTVFYHLYNLNSVKKKKDKIKYTNLNVILEEIELYFHPEYQRVFISRLLDGIGNLNLSKVNLNICFITHSPFILSDIPVQNIMFLEMDESTNEHGESINSSKQIFNRDRTFGSNIHDLLSDSFFMKNGYMGEFATTVIEDLIKKLKSVNVTDQNIEKNNIDIIGDFIIRERLEDMYKNKYQESTESYKNFIKEEYKKFFDNDNN</sequence>
<dbReference type="OrthoDB" id="997844at2"/>
<reference evidence="2" key="1">
    <citation type="submission" date="2016-10" db="EMBL/GenBank/DDBJ databases">
        <authorList>
            <person name="Varghese N."/>
            <person name="Submissions S."/>
        </authorList>
    </citation>
    <scope>NUCLEOTIDE SEQUENCE [LARGE SCALE GENOMIC DNA]</scope>
    <source>
        <strain evidence="2">SUR2</strain>
    </source>
</reference>
<evidence type="ECO:0000313" key="1">
    <source>
        <dbReference type="EMBL" id="SFZ96095.1"/>
    </source>
</evidence>
<proteinExistence type="predicted"/>
<dbReference type="GO" id="GO:0000731">
    <property type="term" value="P:DNA synthesis involved in DNA repair"/>
    <property type="evidence" value="ECO:0007669"/>
    <property type="project" value="TreeGrafter"/>
</dbReference>
<protein>
    <submittedName>
        <fullName evidence="1">AAA ATPase domain-containing protein</fullName>
    </submittedName>
</protein>
<accession>A0A1K2IUQ4</accession>